<protein>
    <submittedName>
        <fullName evidence="1">Uncharacterized protein</fullName>
    </submittedName>
</protein>
<feature type="non-terminal residue" evidence="1">
    <location>
        <position position="1"/>
    </location>
</feature>
<dbReference type="EMBL" id="QJKJ01002821">
    <property type="protein sequence ID" value="RDY01173.1"/>
    <property type="molecule type" value="Genomic_DNA"/>
</dbReference>
<reference evidence="1" key="1">
    <citation type="submission" date="2018-05" db="EMBL/GenBank/DDBJ databases">
        <title>Draft genome of Mucuna pruriens seed.</title>
        <authorList>
            <person name="Nnadi N.E."/>
            <person name="Vos R."/>
            <person name="Hasami M.H."/>
            <person name="Devisetty U.K."/>
            <person name="Aguiy J.C."/>
        </authorList>
    </citation>
    <scope>NUCLEOTIDE SEQUENCE [LARGE SCALE GENOMIC DNA]</scope>
    <source>
        <strain evidence="1">JCA_2017</strain>
    </source>
</reference>
<dbReference type="AlphaFoldDB" id="A0A371HEF7"/>
<accession>A0A371HEF7</accession>
<evidence type="ECO:0000313" key="2">
    <source>
        <dbReference type="Proteomes" id="UP000257109"/>
    </source>
</evidence>
<proteinExistence type="predicted"/>
<organism evidence="1 2">
    <name type="scientific">Mucuna pruriens</name>
    <name type="common">Velvet bean</name>
    <name type="synonym">Dolichos pruriens</name>
    <dbReference type="NCBI Taxonomy" id="157652"/>
    <lineage>
        <taxon>Eukaryota</taxon>
        <taxon>Viridiplantae</taxon>
        <taxon>Streptophyta</taxon>
        <taxon>Embryophyta</taxon>
        <taxon>Tracheophyta</taxon>
        <taxon>Spermatophyta</taxon>
        <taxon>Magnoliopsida</taxon>
        <taxon>eudicotyledons</taxon>
        <taxon>Gunneridae</taxon>
        <taxon>Pentapetalae</taxon>
        <taxon>rosids</taxon>
        <taxon>fabids</taxon>
        <taxon>Fabales</taxon>
        <taxon>Fabaceae</taxon>
        <taxon>Papilionoideae</taxon>
        <taxon>50 kb inversion clade</taxon>
        <taxon>NPAAA clade</taxon>
        <taxon>indigoferoid/millettioid clade</taxon>
        <taxon>Phaseoleae</taxon>
        <taxon>Mucuna</taxon>
    </lineage>
</organism>
<dbReference type="Proteomes" id="UP000257109">
    <property type="component" value="Unassembled WGS sequence"/>
</dbReference>
<name>A0A371HEF7_MUCPR</name>
<comment type="caution">
    <text evidence="1">The sequence shown here is derived from an EMBL/GenBank/DDBJ whole genome shotgun (WGS) entry which is preliminary data.</text>
</comment>
<dbReference type="OrthoDB" id="2919534at2759"/>
<sequence length="136" mass="15858">MNRLQPVVSIPHLCMKYLVGVIHAYLRIARMCYKESLKVGRRIPIQDSIENLDPRQNQEDQRPQPMEDLKEVQISLRSGERTKIGPTLHIEVERQLVHFFGENWDVFGWSPEDIPRIDPDFLCHRLSITIGAWSVA</sequence>
<gene>
    <name evidence="1" type="ORF">CR513_15536</name>
</gene>
<evidence type="ECO:0000313" key="1">
    <source>
        <dbReference type="EMBL" id="RDY01173.1"/>
    </source>
</evidence>
<keyword evidence="2" id="KW-1185">Reference proteome</keyword>